<evidence type="ECO:0000313" key="1">
    <source>
        <dbReference type="EMBL" id="KAI3799516.1"/>
    </source>
</evidence>
<reference evidence="1 2" key="2">
    <citation type="journal article" date="2022" name="Mol. Ecol. Resour.">
        <title>The genomes of chicory, endive, great burdock and yacon provide insights into Asteraceae paleo-polyploidization history and plant inulin production.</title>
        <authorList>
            <person name="Fan W."/>
            <person name="Wang S."/>
            <person name="Wang H."/>
            <person name="Wang A."/>
            <person name="Jiang F."/>
            <person name="Liu H."/>
            <person name="Zhao H."/>
            <person name="Xu D."/>
            <person name="Zhang Y."/>
        </authorList>
    </citation>
    <scope>NUCLEOTIDE SEQUENCE [LARGE SCALE GENOMIC DNA]</scope>
    <source>
        <strain evidence="2">cv. Yunnan</strain>
        <tissue evidence="1">Leaves</tissue>
    </source>
</reference>
<reference evidence="2" key="1">
    <citation type="journal article" date="2022" name="Mol. Ecol. Resour.">
        <title>The genomes of chicory, endive, great burdock and yacon provide insights into Asteraceae palaeo-polyploidization history and plant inulin production.</title>
        <authorList>
            <person name="Fan W."/>
            <person name="Wang S."/>
            <person name="Wang H."/>
            <person name="Wang A."/>
            <person name="Jiang F."/>
            <person name="Liu H."/>
            <person name="Zhao H."/>
            <person name="Xu D."/>
            <person name="Zhang Y."/>
        </authorList>
    </citation>
    <scope>NUCLEOTIDE SEQUENCE [LARGE SCALE GENOMIC DNA]</scope>
    <source>
        <strain evidence="2">cv. Yunnan</strain>
    </source>
</reference>
<organism evidence="1 2">
    <name type="scientific">Smallanthus sonchifolius</name>
    <dbReference type="NCBI Taxonomy" id="185202"/>
    <lineage>
        <taxon>Eukaryota</taxon>
        <taxon>Viridiplantae</taxon>
        <taxon>Streptophyta</taxon>
        <taxon>Embryophyta</taxon>
        <taxon>Tracheophyta</taxon>
        <taxon>Spermatophyta</taxon>
        <taxon>Magnoliopsida</taxon>
        <taxon>eudicotyledons</taxon>
        <taxon>Gunneridae</taxon>
        <taxon>Pentapetalae</taxon>
        <taxon>asterids</taxon>
        <taxon>campanulids</taxon>
        <taxon>Asterales</taxon>
        <taxon>Asteraceae</taxon>
        <taxon>Asteroideae</taxon>
        <taxon>Heliantheae alliance</taxon>
        <taxon>Millerieae</taxon>
        <taxon>Smallanthus</taxon>
    </lineage>
</organism>
<accession>A0ACB9HW41</accession>
<keyword evidence="2" id="KW-1185">Reference proteome</keyword>
<name>A0ACB9HW41_9ASTR</name>
<protein>
    <submittedName>
        <fullName evidence="1">Uncharacterized protein</fullName>
    </submittedName>
</protein>
<gene>
    <name evidence="1" type="ORF">L1987_34815</name>
</gene>
<proteinExistence type="predicted"/>
<evidence type="ECO:0000313" key="2">
    <source>
        <dbReference type="Proteomes" id="UP001056120"/>
    </source>
</evidence>
<sequence length="94" mass="10756">MLNIRSSFFQLKKPVAFSYRSRIFCMWRSKAGLVFAKSKKSSSTGSGSHGSRRWTILSSRRRSNTEEVAGKLKTTTSSFPSFHELFLREEKSIT</sequence>
<dbReference type="EMBL" id="CM042028">
    <property type="protein sequence ID" value="KAI3799516.1"/>
    <property type="molecule type" value="Genomic_DNA"/>
</dbReference>
<comment type="caution">
    <text evidence="1">The sequence shown here is derived from an EMBL/GenBank/DDBJ whole genome shotgun (WGS) entry which is preliminary data.</text>
</comment>
<dbReference type="Proteomes" id="UP001056120">
    <property type="component" value="Linkage Group LG11"/>
</dbReference>